<dbReference type="Gene3D" id="3.30.1520.10">
    <property type="entry name" value="Phox-like domain"/>
    <property type="match status" value="1"/>
</dbReference>
<protein>
    <submittedName>
        <fullName evidence="4">Vacuolar protein sorting-associated protein vps5</fullName>
    </submittedName>
</protein>
<dbReference type="InterPro" id="IPR001683">
    <property type="entry name" value="PX_dom"/>
</dbReference>
<organism evidence="4 5">
    <name type="scientific">Malassezia furfur</name>
    <name type="common">Pityriasis versicolor infection agent</name>
    <name type="synonym">Pityrosporum furfur</name>
    <dbReference type="NCBI Taxonomy" id="55194"/>
    <lineage>
        <taxon>Eukaryota</taxon>
        <taxon>Fungi</taxon>
        <taxon>Dikarya</taxon>
        <taxon>Basidiomycota</taxon>
        <taxon>Ustilaginomycotina</taxon>
        <taxon>Malasseziomycetes</taxon>
        <taxon>Malasseziales</taxon>
        <taxon>Malasseziaceae</taxon>
        <taxon>Malassezia</taxon>
    </lineage>
</organism>
<feature type="region of interest" description="Disordered" evidence="1">
    <location>
        <begin position="306"/>
        <end position="357"/>
    </location>
</feature>
<evidence type="ECO:0000313" key="4">
    <source>
        <dbReference type="EMBL" id="WFD47789.1"/>
    </source>
</evidence>
<dbReference type="InterPro" id="IPR015404">
    <property type="entry name" value="Vps5_C"/>
</dbReference>
<evidence type="ECO:0000313" key="5">
    <source>
        <dbReference type="Proteomes" id="UP000818624"/>
    </source>
</evidence>
<dbReference type="InterPro" id="IPR036291">
    <property type="entry name" value="NAD(P)-bd_dom_sf"/>
</dbReference>
<dbReference type="Proteomes" id="UP000818624">
    <property type="component" value="Chromosome 2"/>
</dbReference>
<dbReference type="InterPro" id="IPR029903">
    <property type="entry name" value="RmlD-like-bd"/>
</dbReference>
<feature type="chain" id="PRO_5047549155" evidence="2">
    <location>
        <begin position="20"/>
        <end position="835"/>
    </location>
</feature>
<dbReference type="EMBL" id="CP046235">
    <property type="protein sequence ID" value="WFD47789.1"/>
    <property type="molecule type" value="Genomic_DNA"/>
</dbReference>
<feature type="signal peptide" evidence="2">
    <location>
        <begin position="1"/>
        <end position="19"/>
    </location>
</feature>
<dbReference type="SMART" id="SM00312">
    <property type="entry name" value="PX"/>
    <property type="match status" value="1"/>
</dbReference>
<dbReference type="Pfam" id="PF00787">
    <property type="entry name" value="PX"/>
    <property type="match status" value="1"/>
</dbReference>
<feature type="domain" description="PX" evidence="3">
    <location>
        <begin position="363"/>
        <end position="481"/>
    </location>
</feature>
<dbReference type="Gene3D" id="1.20.1270.60">
    <property type="entry name" value="Arfaptin homology (AH) domain/BAR domain"/>
    <property type="match status" value="1"/>
</dbReference>
<evidence type="ECO:0000256" key="2">
    <source>
        <dbReference type="SAM" id="SignalP"/>
    </source>
</evidence>
<feature type="compositionally biased region" description="Basic and acidic residues" evidence="1">
    <location>
        <begin position="753"/>
        <end position="773"/>
    </location>
</feature>
<dbReference type="Gene3D" id="3.40.50.720">
    <property type="entry name" value="NAD(P)-binding Rossmann-like Domain"/>
    <property type="match status" value="1"/>
</dbReference>
<feature type="compositionally biased region" description="Low complexity" evidence="1">
    <location>
        <begin position="810"/>
        <end position="835"/>
    </location>
</feature>
<dbReference type="SUPFAM" id="SSF64268">
    <property type="entry name" value="PX domain"/>
    <property type="match status" value="1"/>
</dbReference>
<keyword evidence="5" id="KW-1185">Reference proteome</keyword>
<dbReference type="PANTHER" id="PTHR10491">
    <property type="entry name" value="DTDP-4-DEHYDRORHAMNOSE REDUCTASE"/>
    <property type="match status" value="1"/>
</dbReference>
<dbReference type="Pfam" id="PF04321">
    <property type="entry name" value="RmlD_sub_bind"/>
    <property type="match status" value="1"/>
</dbReference>
<feature type="compositionally biased region" description="Basic and acidic residues" evidence="1">
    <location>
        <begin position="783"/>
        <end position="795"/>
    </location>
</feature>
<accession>A0ABY8EQH8</accession>
<evidence type="ECO:0000259" key="3">
    <source>
        <dbReference type="PROSITE" id="PS50195"/>
    </source>
</evidence>
<name>A0ABY8EQH8_MALFU</name>
<feature type="region of interest" description="Disordered" evidence="1">
    <location>
        <begin position="735"/>
        <end position="835"/>
    </location>
</feature>
<sequence length="835" mass="90452">MRVLVTGASGLLGRAVVAAAQARGDDVVGIAHSRAHGALRKLDLCDADAVRALLADVQPDAVIHTAAERRPDAMEAHPDEARRLNVNVPAQLVAACAALERPARLVHLSTDYVFDGAHPPYRPDDAPHPLNAYGQSKLDAERAIAAAAKPGQATCVRVPVLYGDTEYDGESAVNVLLGALLKTTPAKMDAHGVRFPTNVSDVAQFLLAVCAYDKGPLPPILHFSAAEPMTKYDMCLAMAAAWEAACGTKIATDHLVPERTPDPNATTQRPGNCQLDTQASAALGLPMECVAFATWWREYLVRRGPPPPPKDVNDAPADAPKDKPAPDAPAAASDDDEARYGVRSPTDTPLAAAPPRDDTALSATFSVRVCNPQRISDRVSSHVVYTVRVATDAAWLGGPAEWSALRRYSEFRWLHAALVHNHPGVVVPPIPEKVKLNNMKPDLVEFRQRALEQALQKMLEHPLLQKDEDLVLFLKSTHLAVDIKARDAVKGAVVTPEQKTYLGWSQSLYNVRFRETDEWFNQQLEYLAQLEARLRDIVAAIHTLVQRRQELAEAQTVLYKHLVTLSGGALSRSVSTCFGALAELKKRSAEASMRLASHESHVLQLVFYEYERLIGSVRKAFATRIDVWNAWQRADDDLAKLKTRHKRTANGHIDAQMRAVSNAELVSAALQNRFEDVSALCKKEMQRFEREKVADLRAALAEYVHTFQQVQQELMDELAHCEGIVQRHVFKSVSKDGAAPPADASGAGTNENAAKDASAEAPKGEESIAEHPQAEASKGAETAAKDASAEMRQGEEPANDAAAEKDPAKEPAASEPSATDPPAASTDAPASSPSS</sequence>
<dbReference type="InterPro" id="IPR036871">
    <property type="entry name" value="PX_dom_sf"/>
</dbReference>
<dbReference type="InterPro" id="IPR005913">
    <property type="entry name" value="dTDP_dehydrorham_reduct"/>
</dbReference>
<dbReference type="InterPro" id="IPR027267">
    <property type="entry name" value="AH/BAR_dom_sf"/>
</dbReference>
<dbReference type="Pfam" id="PF09325">
    <property type="entry name" value="Vps5"/>
    <property type="match status" value="1"/>
</dbReference>
<gene>
    <name evidence="4" type="primary">vps5</name>
    <name evidence="4" type="ORF">GLX27_002451</name>
</gene>
<dbReference type="PROSITE" id="PS50195">
    <property type="entry name" value="PX"/>
    <property type="match status" value="1"/>
</dbReference>
<proteinExistence type="predicted"/>
<dbReference type="CDD" id="cd05254">
    <property type="entry name" value="dTDP_HR_like_SDR_e"/>
    <property type="match status" value="1"/>
</dbReference>
<feature type="compositionally biased region" description="Low complexity" evidence="1">
    <location>
        <begin position="736"/>
        <end position="748"/>
    </location>
</feature>
<dbReference type="SUPFAM" id="SSF51735">
    <property type="entry name" value="NAD(P)-binding Rossmann-fold domains"/>
    <property type="match status" value="1"/>
</dbReference>
<reference evidence="4 5" key="1">
    <citation type="journal article" date="2020" name="Elife">
        <title>Loss of centromere function drives karyotype evolution in closely related Malassezia species.</title>
        <authorList>
            <person name="Sankaranarayanan S.R."/>
            <person name="Ianiri G."/>
            <person name="Coelho M.A."/>
            <person name="Reza M.H."/>
            <person name="Thimmappa B.C."/>
            <person name="Ganguly P."/>
            <person name="Vadnala R.N."/>
            <person name="Sun S."/>
            <person name="Siddharthan R."/>
            <person name="Tellgren-Roth C."/>
            <person name="Dawson T.L."/>
            <person name="Heitman J."/>
            <person name="Sanyal K."/>
        </authorList>
    </citation>
    <scope>NUCLEOTIDE SEQUENCE [LARGE SCALE GENOMIC DNA]</scope>
    <source>
        <strain evidence="4">CBS14141</strain>
    </source>
</reference>
<keyword evidence="2" id="KW-0732">Signal</keyword>
<dbReference type="PANTHER" id="PTHR10491:SF4">
    <property type="entry name" value="METHIONINE ADENOSYLTRANSFERASE 2 SUBUNIT BETA"/>
    <property type="match status" value="1"/>
</dbReference>
<evidence type="ECO:0000256" key="1">
    <source>
        <dbReference type="SAM" id="MobiDB-lite"/>
    </source>
</evidence>